<comment type="caution">
    <text evidence="1">The sequence shown here is derived from an EMBL/GenBank/DDBJ whole genome shotgun (WGS) entry which is preliminary data.</text>
</comment>
<accession>D4DLV7</accession>
<dbReference type="Proteomes" id="UP000005536">
    <property type="component" value="Unassembled WGS sequence"/>
</dbReference>
<organism evidence="1 2">
    <name type="scientific">Neisseria elongata subsp. glycolytica ATCC 29315</name>
    <dbReference type="NCBI Taxonomy" id="546263"/>
    <lineage>
        <taxon>Bacteria</taxon>
        <taxon>Pseudomonadati</taxon>
        <taxon>Pseudomonadota</taxon>
        <taxon>Betaproteobacteria</taxon>
        <taxon>Neisseriales</taxon>
        <taxon>Neisseriaceae</taxon>
        <taxon>Neisseria</taxon>
    </lineage>
</organism>
<evidence type="ECO:0000313" key="1">
    <source>
        <dbReference type="EMBL" id="EFE51060.1"/>
    </source>
</evidence>
<reference evidence="1 2" key="1">
    <citation type="submission" date="2010-02" db="EMBL/GenBank/DDBJ databases">
        <authorList>
            <person name="Weinstock G."/>
            <person name="Sodergren E."/>
            <person name="Clifton S."/>
            <person name="Fulton L."/>
            <person name="Fulton B."/>
            <person name="Courtney L."/>
            <person name="Fronick C."/>
            <person name="Harrison M."/>
            <person name="Strong C."/>
            <person name="Farmer C."/>
            <person name="Delahaunty K."/>
            <person name="Markovic C."/>
            <person name="Hall O."/>
            <person name="Minx P."/>
            <person name="Tomlinson C."/>
            <person name="Mitreva M."/>
            <person name="Nelson J."/>
            <person name="Hou S."/>
            <person name="Wollam A."/>
            <person name="Pepin K.H."/>
            <person name="Johnson M."/>
            <person name="Bhonagiri V."/>
            <person name="Zhang X."/>
            <person name="Suruliraj S."/>
            <person name="Warren W."/>
            <person name="Chinwalla A."/>
            <person name="Mardis E.R."/>
            <person name="Wilson R.K."/>
        </authorList>
    </citation>
    <scope>NUCLEOTIDE SEQUENCE [LARGE SCALE GENOMIC DNA]</scope>
    <source>
        <strain evidence="1 2">ATCC 29315</strain>
    </source>
</reference>
<evidence type="ECO:0000313" key="2">
    <source>
        <dbReference type="Proteomes" id="UP000005536"/>
    </source>
</evidence>
<dbReference type="AlphaFoldDB" id="D4DLV7"/>
<protein>
    <submittedName>
        <fullName evidence="1">Uncharacterized protein</fullName>
    </submittedName>
</protein>
<name>D4DLV7_NEIEG</name>
<gene>
    <name evidence="1" type="ORF">NEIELOOT_00016</name>
</gene>
<proteinExistence type="predicted"/>
<dbReference type="EMBL" id="ADBF01000002">
    <property type="protein sequence ID" value="EFE51060.1"/>
    <property type="molecule type" value="Genomic_DNA"/>
</dbReference>
<sequence>MMQRLTCFSAAWLRLMLKRMVLQGIAKRNEFASLPPSAV</sequence>